<sequence length="408" mass="44922">MHKWRHLHRHHLRLNTLLRRAYSTNTTIDSVHVRCGSSGHVTVDLHNFSHLRHDEPILIHLPPLPTHPGAPSQLPAFLQGLPVASIRYRWDGLVGGRPPALLDDDAPPSSPAAPWPAPVHDAAFAYSWLSRTFSPRAQCARRGVYVYGSFLGGGLAASLALTEAHPHARFAVRGFMAYNGIYNWTMFLPDHRVHRPTTSRAAAGRTIPPPQQLSKGSHLHFLQEQMPGLFGRPAHLFDAFASPSLLFHAPGLLVPRSFSATVAETVALDALLGKHPDPAYQVQPPRKSHLVFPPRQSTLKIPAALLLHDAPPVALTASGRPSKRKSSARGRHSFQAQAAELAELMRRSVDVVELRERQKWDDDMDGWAGEAERRVQILDVGPGTSDYELSVTGQEAAVGWLKDRGLGQ</sequence>
<evidence type="ECO:0000313" key="1">
    <source>
        <dbReference type="EMBL" id="ATY66072.1"/>
    </source>
</evidence>
<proteinExistence type="predicted"/>
<dbReference type="AlphaFoldDB" id="A0A2H4SSJ4"/>
<gene>
    <name evidence="1" type="ORF">A9K55_001740</name>
</gene>
<name>A0A2H4SSJ4_CORMI</name>
<dbReference type="Proteomes" id="UP000323067">
    <property type="component" value="Chromosome iii"/>
</dbReference>
<dbReference type="Gene3D" id="3.40.50.1820">
    <property type="entry name" value="alpha/beta hydrolase"/>
    <property type="match status" value="1"/>
</dbReference>
<protein>
    <submittedName>
        <fullName evidence="1">Uncharacterized protein</fullName>
    </submittedName>
</protein>
<accession>A0A2H4SSJ4</accession>
<dbReference type="SUPFAM" id="SSF53474">
    <property type="entry name" value="alpha/beta-Hydrolases"/>
    <property type="match status" value="1"/>
</dbReference>
<reference evidence="1 2" key="1">
    <citation type="journal article" date="2017" name="BMC Genomics">
        <title>Chromosome level assembly and secondary metabolite potential of the parasitic fungus Cordyceps militaris.</title>
        <authorList>
            <person name="Kramer G.J."/>
            <person name="Nodwell J.R."/>
        </authorList>
    </citation>
    <scope>NUCLEOTIDE SEQUENCE [LARGE SCALE GENOMIC DNA]</scope>
    <source>
        <strain evidence="1 2">ATCC 34164</strain>
    </source>
</reference>
<dbReference type="EMBL" id="CP023326">
    <property type="protein sequence ID" value="ATY66072.1"/>
    <property type="molecule type" value="Genomic_DNA"/>
</dbReference>
<evidence type="ECO:0000313" key="2">
    <source>
        <dbReference type="Proteomes" id="UP000323067"/>
    </source>
</evidence>
<dbReference type="InterPro" id="IPR029058">
    <property type="entry name" value="AB_hydrolase_fold"/>
</dbReference>
<organism evidence="1 2">
    <name type="scientific">Cordyceps militaris</name>
    <name type="common">Caterpillar fungus</name>
    <name type="synonym">Clavaria militaris</name>
    <dbReference type="NCBI Taxonomy" id="73501"/>
    <lineage>
        <taxon>Eukaryota</taxon>
        <taxon>Fungi</taxon>
        <taxon>Dikarya</taxon>
        <taxon>Ascomycota</taxon>
        <taxon>Pezizomycotina</taxon>
        <taxon>Sordariomycetes</taxon>
        <taxon>Hypocreomycetidae</taxon>
        <taxon>Hypocreales</taxon>
        <taxon>Cordycipitaceae</taxon>
        <taxon>Cordyceps</taxon>
    </lineage>
</organism>
<dbReference type="OrthoDB" id="5396420at2759"/>
<dbReference type="VEuPathDB" id="FungiDB:A9K55_001740"/>
<dbReference type="VEuPathDB" id="FungiDB:CCM_00369"/>